<dbReference type="PANTHER" id="PTHR32182:SF0">
    <property type="entry name" value="DNA REPLICATION AND REPAIR PROTEIN RECF"/>
    <property type="match status" value="1"/>
</dbReference>
<dbReference type="Pfam" id="PF02463">
    <property type="entry name" value="SMC_N"/>
    <property type="match status" value="1"/>
</dbReference>
<dbReference type="InterPro" id="IPR003395">
    <property type="entry name" value="RecF/RecN/SMC_N"/>
</dbReference>
<dbReference type="SUPFAM" id="SSF52540">
    <property type="entry name" value="P-loop containing nucleoside triphosphate hydrolases"/>
    <property type="match status" value="1"/>
</dbReference>
<dbReference type="PANTHER" id="PTHR32182">
    <property type="entry name" value="DNA REPLICATION AND REPAIR PROTEIN RECF"/>
    <property type="match status" value="1"/>
</dbReference>
<dbReference type="AlphaFoldDB" id="A0A383DZ09"/>
<dbReference type="GO" id="GO:0000731">
    <property type="term" value="P:DNA synthesis involved in DNA repair"/>
    <property type="evidence" value="ECO:0007669"/>
    <property type="project" value="TreeGrafter"/>
</dbReference>
<protein>
    <recommendedName>
        <fullName evidence="1">RecF/RecN/SMC N-terminal domain-containing protein</fullName>
    </recommendedName>
</protein>
<proteinExistence type="predicted"/>
<feature type="domain" description="RecF/RecN/SMC N-terminal" evidence="1">
    <location>
        <begin position="4"/>
        <end position="66"/>
    </location>
</feature>
<dbReference type="GO" id="GO:0006302">
    <property type="term" value="P:double-strand break repair"/>
    <property type="evidence" value="ECO:0007669"/>
    <property type="project" value="TreeGrafter"/>
</dbReference>
<accession>A0A383DZ09</accession>
<evidence type="ECO:0000259" key="1">
    <source>
        <dbReference type="Pfam" id="PF02463"/>
    </source>
</evidence>
<reference evidence="2" key="1">
    <citation type="submission" date="2018-05" db="EMBL/GenBank/DDBJ databases">
        <authorList>
            <person name="Lanie J.A."/>
            <person name="Ng W.-L."/>
            <person name="Kazmierczak K.M."/>
            <person name="Andrzejewski T.M."/>
            <person name="Davidsen T.M."/>
            <person name="Wayne K.J."/>
            <person name="Tettelin H."/>
            <person name="Glass J.I."/>
            <person name="Rusch D."/>
            <person name="Podicherti R."/>
            <person name="Tsui H.-C.T."/>
            <person name="Winkler M.E."/>
        </authorList>
    </citation>
    <scope>NUCLEOTIDE SEQUENCE</scope>
</reference>
<dbReference type="EMBL" id="UINC01221197">
    <property type="protein sequence ID" value="SVE49430.1"/>
    <property type="molecule type" value="Genomic_DNA"/>
</dbReference>
<sequence>MNFFEKIKLENFRNFKEFTINFNNKCNIIIGPNGSGKTNILESISLFEKGRGFRKDHLKNMVNNNNQN</sequence>
<gene>
    <name evidence="2" type="ORF">METZ01_LOCUS502284</name>
</gene>
<evidence type="ECO:0000313" key="2">
    <source>
        <dbReference type="EMBL" id="SVE49430.1"/>
    </source>
</evidence>
<dbReference type="Gene3D" id="3.40.50.300">
    <property type="entry name" value="P-loop containing nucleotide triphosphate hydrolases"/>
    <property type="match status" value="1"/>
</dbReference>
<dbReference type="InterPro" id="IPR027417">
    <property type="entry name" value="P-loop_NTPase"/>
</dbReference>
<name>A0A383DZ09_9ZZZZ</name>
<organism evidence="2">
    <name type="scientific">marine metagenome</name>
    <dbReference type="NCBI Taxonomy" id="408172"/>
    <lineage>
        <taxon>unclassified sequences</taxon>
        <taxon>metagenomes</taxon>
        <taxon>ecological metagenomes</taxon>
    </lineage>
</organism>
<feature type="non-terminal residue" evidence="2">
    <location>
        <position position="68"/>
    </location>
</feature>